<dbReference type="SMART" id="SM01043">
    <property type="entry name" value="BTAD"/>
    <property type="match status" value="1"/>
</dbReference>
<dbReference type="Proteomes" id="UP000053246">
    <property type="component" value="Unassembled WGS sequence"/>
</dbReference>
<dbReference type="CDD" id="cd15831">
    <property type="entry name" value="BTAD"/>
    <property type="match status" value="1"/>
</dbReference>
<evidence type="ECO:0000256" key="1">
    <source>
        <dbReference type="ARBA" id="ARBA00005820"/>
    </source>
</evidence>
<dbReference type="PANTHER" id="PTHR35807">
    <property type="entry name" value="TRANSCRIPTIONAL REGULATOR REDD-RELATED"/>
    <property type="match status" value="1"/>
</dbReference>
<keyword evidence="8" id="KW-1185">Reference proteome</keyword>
<keyword evidence="3 5" id="KW-0238">DNA-binding</keyword>
<dbReference type="GO" id="GO:0000160">
    <property type="term" value="P:phosphorelay signal transduction system"/>
    <property type="evidence" value="ECO:0007669"/>
    <property type="project" value="InterPro"/>
</dbReference>
<evidence type="ECO:0000313" key="8">
    <source>
        <dbReference type="Proteomes" id="UP000053246"/>
    </source>
</evidence>
<dbReference type="Pfam" id="PF03704">
    <property type="entry name" value="BTAD"/>
    <property type="match status" value="1"/>
</dbReference>
<dbReference type="RefSeq" id="WP_013733064.1">
    <property type="nucleotide sequence ID" value="NZ_LMWI01000002.1"/>
</dbReference>
<dbReference type="GO" id="GO:0003677">
    <property type="term" value="F:DNA binding"/>
    <property type="evidence" value="ECO:0007669"/>
    <property type="project" value="UniProtKB-UniRule"/>
</dbReference>
<feature type="domain" description="OmpR/PhoB-type" evidence="6">
    <location>
        <begin position="1"/>
        <end position="93"/>
    </location>
</feature>
<evidence type="ECO:0000256" key="5">
    <source>
        <dbReference type="PROSITE-ProRule" id="PRU01091"/>
    </source>
</evidence>
<feature type="DNA-binding region" description="OmpR/PhoB-type" evidence="5">
    <location>
        <begin position="1"/>
        <end position="93"/>
    </location>
</feature>
<dbReference type="InterPro" id="IPR016032">
    <property type="entry name" value="Sig_transdc_resp-reg_C-effctor"/>
</dbReference>
<dbReference type="SUPFAM" id="SSF46894">
    <property type="entry name" value="C-terminal effector domain of the bipartite response regulators"/>
    <property type="match status" value="1"/>
</dbReference>
<dbReference type="Gene3D" id="1.10.10.10">
    <property type="entry name" value="Winged helix-like DNA-binding domain superfamily/Winged helix DNA-binding domain"/>
    <property type="match status" value="1"/>
</dbReference>
<dbReference type="InterPro" id="IPR051677">
    <property type="entry name" value="AfsR-DnrI-RedD_regulator"/>
</dbReference>
<dbReference type="Pfam" id="PF00486">
    <property type="entry name" value="Trans_reg_C"/>
    <property type="match status" value="1"/>
</dbReference>
<dbReference type="PANTHER" id="PTHR35807:SF1">
    <property type="entry name" value="TRANSCRIPTIONAL REGULATOR REDD"/>
    <property type="match status" value="1"/>
</dbReference>
<reference evidence="7 8" key="1">
    <citation type="submission" date="2015-10" db="EMBL/GenBank/DDBJ databases">
        <authorList>
            <person name="Ju K.-S."/>
            <person name="Doroghazi J.R."/>
            <person name="Metcalf W.W."/>
        </authorList>
    </citation>
    <scope>NUCLEOTIDE SEQUENCE [LARGE SCALE GENOMIC DNA]</scope>
    <source>
        <strain evidence="7 8">NRRL B-24793</strain>
    </source>
</reference>
<dbReference type="InterPro" id="IPR011990">
    <property type="entry name" value="TPR-like_helical_dom_sf"/>
</dbReference>
<sequence length="252" mass="27849">MRYQLLGALRIADPAPRTITAPKVETLFATLLIRANHTVTTDELIAELWGENPPRHARTALHVYVSQIRKQIPSPRPGAAVLHTKPQGYQMEVDENLVDAVELQRMHALGRSLLVTDPEAALVPLRRAVGLFRGPVLAGIRNGLVVGNFAEWAEEVRVDCLHAIGRAALATNRHRELIGELVQWVEEHPLHEPLREVLMVALTRAGRRAEALAAYQSTRRVLHEELGLEPGEAMRRLQLAILSADVGLVPAA</sequence>
<protein>
    <submittedName>
        <fullName evidence="7">SARP family transcriptional regulator</fullName>
    </submittedName>
</protein>
<gene>
    <name evidence="7" type="ORF">ADL17_11790</name>
</gene>
<dbReference type="InterPro" id="IPR001867">
    <property type="entry name" value="OmpR/PhoB-type_DNA-bd"/>
</dbReference>
<organism evidence="7 8">
    <name type="scientific">Micromonospora maris</name>
    <dbReference type="NCBI Taxonomy" id="1003110"/>
    <lineage>
        <taxon>Bacteria</taxon>
        <taxon>Bacillati</taxon>
        <taxon>Actinomycetota</taxon>
        <taxon>Actinomycetes</taxon>
        <taxon>Micromonosporales</taxon>
        <taxon>Micromonosporaceae</taxon>
        <taxon>Micromonospora</taxon>
    </lineage>
</organism>
<dbReference type="InterPro" id="IPR036388">
    <property type="entry name" value="WH-like_DNA-bd_sf"/>
</dbReference>
<evidence type="ECO:0000313" key="7">
    <source>
        <dbReference type="EMBL" id="KUJ43930.1"/>
    </source>
</evidence>
<dbReference type="SUPFAM" id="SSF48452">
    <property type="entry name" value="TPR-like"/>
    <property type="match status" value="1"/>
</dbReference>
<dbReference type="AlphaFoldDB" id="A0A9X0LBD9"/>
<comment type="caution">
    <text evidence="7">The sequence shown here is derived from an EMBL/GenBank/DDBJ whole genome shotgun (WGS) entry which is preliminary data.</text>
</comment>
<evidence type="ECO:0000259" key="6">
    <source>
        <dbReference type="PROSITE" id="PS51755"/>
    </source>
</evidence>
<proteinExistence type="inferred from homology"/>
<dbReference type="Gene3D" id="1.25.40.10">
    <property type="entry name" value="Tetratricopeptide repeat domain"/>
    <property type="match status" value="1"/>
</dbReference>
<evidence type="ECO:0000256" key="3">
    <source>
        <dbReference type="ARBA" id="ARBA00023125"/>
    </source>
</evidence>
<comment type="similarity">
    <text evidence="1">Belongs to the AfsR/DnrI/RedD regulatory family.</text>
</comment>
<keyword evidence="4" id="KW-0804">Transcription</keyword>
<keyword evidence="2" id="KW-0805">Transcription regulation</keyword>
<evidence type="ECO:0000256" key="4">
    <source>
        <dbReference type="ARBA" id="ARBA00023163"/>
    </source>
</evidence>
<dbReference type="InterPro" id="IPR005158">
    <property type="entry name" value="BTAD"/>
</dbReference>
<dbReference type="PROSITE" id="PS51755">
    <property type="entry name" value="OMPR_PHOB"/>
    <property type="match status" value="1"/>
</dbReference>
<accession>A0A9X0LBD9</accession>
<dbReference type="OMA" id="REFQCAR"/>
<dbReference type="EMBL" id="LMWI01000002">
    <property type="protein sequence ID" value="KUJ43930.1"/>
    <property type="molecule type" value="Genomic_DNA"/>
</dbReference>
<name>A0A9X0LBD9_9ACTN</name>
<dbReference type="GO" id="GO:0006355">
    <property type="term" value="P:regulation of DNA-templated transcription"/>
    <property type="evidence" value="ECO:0007669"/>
    <property type="project" value="InterPro"/>
</dbReference>
<dbReference type="SMART" id="SM00862">
    <property type="entry name" value="Trans_reg_C"/>
    <property type="match status" value="1"/>
</dbReference>
<evidence type="ECO:0000256" key="2">
    <source>
        <dbReference type="ARBA" id="ARBA00023015"/>
    </source>
</evidence>